<evidence type="ECO:0000313" key="3">
    <source>
        <dbReference type="Proteomes" id="UP000026962"/>
    </source>
</evidence>
<keyword evidence="3" id="KW-1185">Reference proteome</keyword>
<evidence type="ECO:0000256" key="1">
    <source>
        <dbReference type="SAM" id="MobiDB-lite"/>
    </source>
</evidence>
<reference evidence="2" key="2">
    <citation type="submission" date="2018-05" db="EMBL/GenBank/DDBJ databases">
        <title>OpunRS2 (Oryza punctata Reference Sequence Version 2).</title>
        <authorList>
            <person name="Zhang J."/>
            <person name="Kudrna D."/>
            <person name="Lee S."/>
            <person name="Talag J."/>
            <person name="Welchert J."/>
            <person name="Wing R.A."/>
        </authorList>
    </citation>
    <scope>NUCLEOTIDE SEQUENCE [LARGE SCALE GENOMIC DNA]</scope>
</reference>
<evidence type="ECO:0000313" key="2">
    <source>
        <dbReference type="EnsemblPlants" id="OPUNC07G08930.1"/>
    </source>
</evidence>
<feature type="region of interest" description="Disordered" evidence="1">
    <location>
        <begin position="55"/>
        <end position="78"/>
    </location>
</feature>
<organism evidence="2">
    <name type="scientific">Oryza punctata</name>
    <name type="common">Red rice</name>
    <dbReference type="NCBI Taxonomy" id="4537"/>
    <lineage>
        <taxon>Eukaryota</taxon>
        <taxon>Viridiplantae</taxon>
        <taxon>Streptophyta</taxon>
        <taxon>Embryophyta</taxon>
        <taxon>Tracheophyta</taxon>
        <taxon>Spermatophyta</taxon>
        <taxon>Magnoliopsida</taxon>
        <taxon>Liliopsida</taxon>
        <taxon>Poales</taxon>
        <taxon>Poaceae</taxon>
        <taxon>BOP clade</taxon>
        <taxon>Oryzoideae</taxon>
        <taxon>Oryzeae</taxon>
        <taxon>Oryzinae</taxon>
        <taxon>Oryza</taxon>
    </lineage>
</organism>
<dbReference type="AlphaFoldDB" id="A0A0E0LJ64"/>
<accession>A0A0E0LJ64</accession>
<dbReference type="EnsemblPlants" id="OPUNC07G08930.1">
    <property type="protein sequence ID" value="OPUNC07G08930.1"/>
    <property type="gene ID" value="OPUNC07G08930"/>
</dbReference>
<sequence>MSLAAKGKKKGDPEGLRRELAKASGDHGVIPYVGFPLTGPRRWFLDGHDSGGNGYALGPLDFGGRSARSPTGGLLPHN</sequence>
<dbReference type="Proteomes" id="UP000026962">
    <property type="component" value="Chromosome 7"/>
</dbReference>
<dbReference type="Gramene" id="OPUNC07G08930.1">
    <property type="protein sequence ID" value="OPUNC07G08930.1"/>
    <property type="gene ID" value="OPUNC07G08930"/>
</dbReference>
<protein>
    <submittedName>
        <fullName evidence="2">Uncharacterized protein</fullName>
    </submittedName>
</protein>
<name>A0A0E0LJ64_ORYPU</name>
<feature type="region of interest" description="Disordered" evidence="1">
    <location>
        <begin position="1"/>
        <end position="23"/>
    </location>
</feature>
<reference evidence="2" key="1">
    <citation type="submission" date="2015-04" db="UniProtKB">
        <authorList>
            <consortium name="EnsemblPlants"/>
        </authorList>
    </citation>
    <scope>IDENTIFICATION</scope>
</reference>
<feature type="compositionally biased region" description="Basic and acidic residues" evidence="1">
    <location>
        <begin position="10"/>
        <end position="23"/>
    </location>
</feature>
<proteinExistence type="predicted"/>
<dbReference type="HOGENOM" id="CLU_2626254_0_0_1"/>